<dbReference type="GeneTree" id="ENSGT00940000159298"/>
<comment type="subcellular location">
    <subcellularLocation>
        <location evidence="1">Cytoplasm</location>
        <location evidence="1">Cytoskeleton</location>
        <location evidence="1">Flagellum axoneme</location>
    </subcellularLocation>
</comment>
<keyword evidence="3" id="KW-0433">Leucine-rich repeat</keyword>
<dbReference type="SUPFAM" id="SSF52075">
    <property type="entry name" value="Outer arm dynein light chain 1"/>
    <property type="match status" value="1"/>
</dbReference>
<keyword evidence="7" id="KW-0969">Cilium</keyword>
<keyword evidence="9" id="KW-0966">Cell projection</keyword>
<dbReference type="InterPro" id="IPR032675">
    <property type="entry name" value="LRR_dom_sf"/>
</dbReference>
<keyword evidence="2" id="KW-0963">Cytoplasm</keyword>
<accession>A0A3Q2NR04</accession>
<comment type="similarity">
    <text evidence="10">Belongs to the DRC3 family.</text>
</comment>
<evidence type="ECO:0000256" key="12">
    <source>
        <dbReference type="SAM" id="Coils"/>
    </source>
</evidence>
<keyword evidence="8" id="KW-0206">Cytoskeleton</keyword>
<evidence type="ECO:0000256" key="8">
    <source>
        <dbReference type="ARBA" id="ARBA00023212"/>
    </source>
</evidence>
<dbReference type="PROSITE" id="PS51450">
    <property type="entry name" value="LRR"/>
    <property type="match status" value="3"/>
</dbReference>
<evidence type="ECO:0000256" key="2">
    <source>
        <dbReference type="ARBA" id="ARBA00022490"/>
    </source>
</evidence>
<proteinExistence type="inferred from homology"/>
<dbReference type="InterPro" id="IPR050576">
    <property type="entry name" value="Cilia_flagella_integrity"/>
</dbReference>
<dbReference type="Gene3D" id="3.80.10.10">
    <property type="entry name" value="Ribonuclease Inhibitor"/>
    <property type="match status" value="1"/>
</dbReference>
<sequence length="465" mass="53689">MAFAKCSNSLNCSNMDMDIDSESSSTDDDTLEIYFLQHLSEKEKQALHNNNLESLDQSECVSLCVEFKEISKMEFLRDFTSLVRLDLNNNLIEKIWGLDHLTNLTWLNLSLNRIKNIEGLESLRKLQLLNLSNNQISLLENMDTLENLSHFFISKNLIRQKEAVLYLRRFKNLFKLSIAGNPFNEKDNHSFYIAAFLPNVRLLENILIGQKLREEASIKYQDELKELGLQELQKQQQANGFEQHQDAFVDTTVMKGNAESIKPQCLPGVAPPLQTFKSQMTELCSQKFAIGSAEHQQMEAELNSFICGQLETKAYYQQRVAQILGEFEERQTQRRATIKRLEDPEVKKIQINNCMDEISQLYKSLFTLEFELIGNLDDNIKQFDSYLSDMLFTSNDSAGPDDPLETTDDAEIQMVTQVNDLKAALINKIQEKEEKRNRMRISEIQQYVDYLTKQLEDFIAPEASP</sequence>
<feature type="coiled-coil region" evidence="12">
    <location>
        <begin position="415"/>
        <end position="442"/>
    </location>
</feature>
<keyword evidence="14" id="KW-1185">Reference proteome</keyword>
<dbReference type="AlphaFoldDB" id="A0A3Q2NR04"/>
<dbReference type="PANTHER" id="PTHR45973:SF12">
    <property type="entry name" value="DYNEIN REGULATORY COMPLEX SUBUNIT 3"/>
    <property type="match status" value="1"/>
</dbReference>
<evidence type="ECO:0000256" key="1">
    <source>
        <dbReference type="ARBA" id="ARBA00004611"/>
    </source>
</evidence>
<dbReference type="STRING" id="8078.ENSFHEP00000001514"/>
<evidence type="ECO:0000256" key="6">
    <source>
        <dbReference type="ARBA" id="ARBA00023054"/>
    </source>
</evidence>
<name>A0A3Q2NR04_FUNHE</name>
<keyword evidence="5" id="KW-0282">Flagellum</keyword>
<evidence type="ECO:0000256" key="5">
    <source>
        <dbReference type="ARBA" id="ARBA00022846"/>
    </source>
</evidence>
<dbReference type="Proteomes" id="UP000265000">
    <property type="component" value="Unplaced"/>
</dbReference>
<protein>
    <recommendedName>
        <fullName evidence="11">Dynein regulatory complex subunit 3</fullName>
    </recommendedName>
</protein>
<organism evidence="13 14">
    <name type="scientific">Fundulus heteroclitus</name>
    <name type="common">Killifish</name>
    <name type="synonym">Mummichog</name>
    <dbReference type="NCBI Taxonomy" id="8078"/>
    <lineage>
        <taxon>Eukaryota</taxon>
        <taxon>Metazoa</taxon>
        <taxon>Chordata</taxon>
        <taxon>Craniata</taxon>
        <taxon>Vertebrata</taxon>
        <taxon>Euteleostomi</taxon>
        <taxon>Actinopterygii</taxon>
        <taxon>Neopterygii</taxon>
        <taxon>Teleostei</taxon>
        <taxon>Neoteleostei</taxon>
        <taxon>Acanthomorphata</taxon>
        <taxon>Ovalentaria</taxon>
        <taxon>Atherinomorphae</taxon>
        <taxon>Cyprinodontiformes</taxon>
        <taxon>Fundulidae</taxon>
        <taxon>Fundulus</taxon>
    </lineage>
</organism>
<reference evidence="13" key="1">
    <citation type="submission" date="2025-08" db="UniProtKB">
        <authorList>
            <consortium name="Ensembl"/>
        </authorList>
    </citation>
    <scope>IDENTIFICATION</scope>
</reference>
<evidence type="ECO:0000256" key="3">
    <source>
        <dbReference type="ARBA" id="ARBA00022614"/>
    </source>
</evidence>
<evidence type="ECO:0000256" key="10">
    <source>
        <dbReference type="ARBA" id="ARBA00038378"/>
    </source>
</evidence>
<dbReference type="SMART" id="SM00365">
    <property type="entry name" value="LRR_SD22"/>
    <property type="match status" value="4"/>
</dbReference>
<keyword evidence="6 12" id="KW-0175">Coiled coil</keyword>
<dbReference type="InterPro" id="IPR001611">
    <property type="entry name" value="Leu-rich_rpt"/>
</dbReference>
<dbReference type="Ensembl" id="ENSFHET00000013743.1">
    <property type="protein sequence ID" value="ENSFHEP00000001514.1"/>
    <property type="gene ID" value="ENSFHEG00000002263.1"/>
</dbReference>
<evidence type="ECO:0000256" key="9">
    <source>
        <dbReference type="ARBA" id="ARBA00023273"/>
    </source>
</evidence>
<dbReference type="PANTHER" id="PTHR45973">
    <property type="entry name" value="PROTEIN PHOSPHATASE 1 REGULATORY SUBUNIT SDS22-RELATED"/>
    <property type="match status" value="1"/>
</dbReference>
<evidence type="ECO:0000256" key="4">
    <source>
        <dbReference type="ARBA" id="ARBA00022737"/>
    </source>
</evidence>
<dbReference type="Pfam" id="PF14580">
    <property type="entry name" value="LRR_9"/>
    <property type="match status" value="1"/>
</dbReference>
<reference evidence="13" key="2">
    <citation type="submission" date="2025-09" db="UniProtKB">
        <authorList>
            <consortium name="Ensembl"/>
        </authorList>
    </citation>
    <scope>IDENTIFICATION</scope>
</reference>
<evidence type="ECO:0000313" key="14">
    <source>
        <dbReference type="Proteomes" id="UP000265000"/>
    </source>
</evidence>
<evidence type="ECO:0000256" key="11">
    <source>
        <dbReference type="ARBA" id="ARBA00040950"/>
    </source>
</evidence>
<dbReference type="GO" id="GO:0005929">
    <property type="term" value="C:cilium"/>
    <property type="evidence" value="ECO:0007669"/>
    <property type="project" value="TreeGrafter"/>
</dbReference>
<evidence type="ECO:0000313" key="13">
    <source>
        <dbReference type="Ensembl" id="ENSFHEP00000001514.1"/>
    </source>
</evidence>
<keyword evidence="4" id="KW-0677">Repeat</keyword>
<evidence type="ECO:0000256" key="7">
    <source>
        <dbReference type="ARBA" id="ARBA00023069"/>
    </source>
</evidence>